<evidence type="ECO:0000256" key="5">
    <source>
        <dbReference type="ARBA" id="ARBA00022989"/>
    </source>
</evidence>
<evidence type="ECO:0000313" key="9">
    <source>
        <dbReference type="EMBL" id="KAF2820498.1"/>
    </source>
</evidence>
<evidence type="ECO:0000256" key="7">
    <source>
        <dbReference type="SAM" id="MobiDB-lite"/>
    </source>
</evidence>
<evidence type="ECO:0000313" key="10">
    <source>
        <dbReference type="Proteomes" id="UP000799424"/>
    </source>
</evidence>
<dbReference type="PANTHER" id="PTHR13505:SF7">
    <property type="entry name" value="TRANSMEMBRANE PROTEIN 208"/>
    <property type="match status" value="1"/>
</dbReference>
<feature type="transmembrane region" description="Helical" evidence="8">
    <location>
        <begin position="20"/>
        <end position="39"/>
    </location>
</feature>
<evidence type="ECO:0000256" key="1">
    <source>
        <dbReference type="ARBA" id="ARBA00004477"/>
    </source>
</evidence>
<keyword evidence="3 8" id="KW-0812">Transmembrane</keyword>
<dbReference type="PANTHER" id="PTHR13505">
    <property type="entry name" value="TRANSMEMBRANE PROTEIN 208"/>
    <property type="match status" value="1"/>
</dbReference>
<feature type="transmembrane region" description="Helical" evidence="8">
    <location>
        <begin position="48"/>
        <end position="65"/>
    </location>
</feature>
<keyword evidence="6 8" id="KW-0472">Membrane</keyword>
<dbReference type="GO" id="GO:0005789">
    <property type="term" value="C:endoplasmic reticulum membrane"/>
    <property type="evidence" value="ECO:0007669"/>
    <property type="project" value="UniProtKB-SubCell"/>
</dbReference>
<evidence type="ECO:0000256" key="6">
    <source>
        <dbReference type="ARBA" id="ARBA00023136"/>
    </source>
</evidence>
<dbReference type="InterPro" id="IPR008506">
    <property type="entry name" value="SND2/TMEM208"/>
</dbReference>
<dbReference type="GO" id="GO:0005773">
    <property type="term" value="C:vacuole"/>
    <property type="evidence" value="ECO:0007669"/>
    <property type="project" value="GOC"/>
</dbReference>
<evidence type="ECO:0000256" key="2">
    <source>
        <dbReference type="ARBA" id="ARBA00009950"/>
    </source>
</evidence>
<sequence length="173" mass="19685">MAQKATKTLAASNTARLNQTLYLTLFIHGIFWLVRGLLFRSTFTRRSLLLYLVLSSPQLLIQFLFERQSRPKLNDAGAIQRAGEDLEAKGLTEYMWDVVYWTYGVIFFAAVAGDWSWWLWTVVPMYSAYAAWTTYTGMTGGYTDAAGVPQPEAATSKRQVKMEKRGGQKVSYR</sequence>
<comment type="similarity">
    <text evidence="2">Belongs to the TMEM208 family.</text>
</comment>
<keyword evidence="10" id="KW-1185">Reference proteome</keyword>
<accession>A0A6A6ZI04</accession>
<feature type="region of interest" description="Disordered" evidence="7">
    <location>
        <begin position="153"/>
        <end position="173"/>
    </location>
</feature>
<evidence type="ECO:0008006" key="11">
    <source>
        <dbReference type="Google" id="ProtNLM"/>
    </source>
</evidence>
<gene>
    <name evidence="9" type="ORF">CC86DRAFT_374207</name>
</gene>
<proteinExistence type="inferred from homology"/>
<reference evidence="9" key="1">
    <citation type="journal article" date="2020" name="Stud. Mycol.">
        <title>101 Dothideomycetes genomes: a test case for predicting lifestyles and emergence of pathogens.</title>
        <authorList>
            <person name="Haridas S."/>
            <person name="Albert R."/>
            <person name="Binder M."/>
            <person name="Bloem J."/>
            <person name="Labutti K."/>
            <person name="Salamov A."/>
            <person name="Andreopoulos B."/>
            <person name="Baker S."/>
            <person name="Barry K."/>
            <person name="Bills G."/>
            <person name="Bluhm B."/>
            <person name="Cannon C."/>
            <person name="Castanera R."/>
            <person name="Culley D."/>
            <person name="Daum C."/>
            <person name="Ezra D."/>
            <person name="Gonzalez J."/>
            <person name="Henrissat B."/>
            <person name="Kuo A."/>
            <person name="Liang C."/>
            <person name="Lipzen A."/>
            <person name="Lutzoni F."/>
            <person name="Magnuson J."/>
            <person name="Mondo S."/>
            <person name="Nolan M."/>
            <person name="Ohm R."/>
            <person name="Pangilinan J."/>
            <person name="Park H.-J."/>
            <person name="Ramirez L."/>
            <person name="Alfaro M."/>
            <person name="Sun H."/>
            <person name="Tritt A."/>
            <person name="Yoshinaga Y."/>
            <person name="Zwiers L.-H."/>
            <person name="Turgeon B."/>
            <person name="Goodwin S."/>
            <person name="Spatafora J."/>
            <person name="Crous P."/>
            <person name="Grigoriev I."/>
        </authorList>
    </citation>
    <scope>NUCLEOTIDE SEQUENCE</scope>
    <source>
        <strain evidence="9">CBS 113818</strain>
    </source>
</reference>
<keyword evidence="5 8" id="KW-1133">Transmembrane helix</keyword>
<dbReference type="Proteomes" id="UP000799424">
    <property type="component" value="Unassembled WGS sequence"/>
</dbReference>
<feature type="transmembrane region" description="Helical" evidence="8">
    <location>
        <begin position="100"/>
        <end position="120"/>
    </location>
</feature>
<dbReference type="OrthoDB" id="10012212at2759"/>
<evidence type="ECO:0000256" key="8">
    <source>
        <dbReference type="SAM" id="Phobius"/>
    </source>
</evidence>
<dbReference type="EMBL" id="MU006240">
    <property type="protein sequence ID" value="KAF2820498.1"/>
    <property type="molecule type" value="Genomic_DNA"/>
</dbReference>
<dbReference type="AlphaFoldDB" id="A0A6A6ZI04"/>
<protein>
    <recommendedName>
        <fullName evidence="11">DUF788-domain-containing protein</fullName>
    </recommendedName>
</protein>
<dbReference type="Pfam" id="PF05620">
    <property type="entry name" value="TMEM208_SND2"/>
    <property type="match status" value="1"/>
</dbReference>
<evidence type="ECO:0000256" key="4">
    <source>
        <dbReference type="ARBA" id="ARBA00022824"/>
    </source>
</evidence>
<name>A0A6A6ZI04_9PLEO</name>
<organism evidence="9 10">
    <name type="scientific">Ophiobolus disseminans</name>
    <dbReference type="NCBI Taxonomy" id="1469910"/>
    <lineage>
        <taxon>Eukaryota</taxon>
        <taxon>Fungi</taxon>
        <taxon>Dikarya</taxon>
        <taxon>Ascomycota</taxon>
        <taxon>Pezizomycotina</taxon>
        <taxon>Dothideomycetes</taxon>
        <taxon>Pleosporomycetidae</taxon>
        <taxon>Pleosporales</taxon>
        <taxon>Pleosporineae</taxon>
        <taxon>Phaeosphaeriaceae</taxon>
        <taxon>Ophiobolus</taxon>
    </lineage>
</organism>
<comment type="subcellular location">
    <subcellularLocation>
        <location evidence="1">Endoplasmic reticulum membrane</location>
        <topology evidence="1">Multi-pass membrane protein</topology>
    </subcellularLocation>
</comment>
<dbReference type="GO" id="GO:0006624">
    <property type="term" value="P:vacuolar protein processing"/>
    <property type="evidence" value="ECO:0007669"/>
    <property type="project" value="TreeGrafter"/>
</dbReference>
<keyword evidence="4" id="KW-0256">Endoplasmic reticulum</keyword>
<evidence type="ECO:0000256" key="3">
    <source>
        <dbReference type="ARBA" id="ARBA00022692"/>
    </source>
</evidence>